<evidence type="ECO:0000313" key="1">
    <source>
        <dbReference type="EMBL" id="NJR77867.1"/>
    </source>
</evidence>
<evidence type="ECO:0000313" key="2">
    <source>
        <dbReference type="Proteomes" id="UP000732399"/>
    </source>
</evidence>
<reference evidence="1 2" key="1">
    <citation type="submission" date="2020-03" db="EMBL/GenBank/DDBJ databases">
        <authorList>
            <person name="Wang L."/>
            <person name="He N."/>
            <person name="Li Y."/>
            <person name="Fang Y."/>
            <person name="Zhang F."/>
        </authorList>
    </citation>
    <scope>NUCLEOTIDE SEQUENCE [LARGE SCALE GENOMIC DNA]</scope>
    <source>
        <strain evidence="1 2">36D10-4-7</strain>
    </source>
</reference>
<proteinExistence type="predicted"/>
<dbReference type="RefSeq" id="WP_168133374.1">
    <property type="nucleotide sequence ID" value="NZ_JAAVJH010000002.1"/>
</dbReference>
<dbReference type="Proteomes" id="UP000732399">
    <property type="component" value="Unassembled WGS sequence"/>
</dbReference>
<name>A0ABX1CQ37_9SPHN</name>
<gene>
    <name evidence="1" type="ORF">HBH26_04445</name>
</gene>
<accession>A0ABX1CQ37</accession>
<dbReference type="Pfam" id="PF10983">
    <property type="entry name" value="DUF2793"/>
    <property type="match status" value="1"/>
</dbReference>
<dbReference type="InterPro" id="IPR021251">
    <property type="entry name" value="DUF2793"/>
</dbReference>
<protein>
    <submittedName>
        <fullName evidence="1">DUF2793 domain-containing protein</fullName>
    </submittedName>
</protein>
<sequence>MSDTARFALPLLESGQAQKELTHNEALALIDIGLHTVVEAVATNTPPASPLAGQCWIVGSAPTEEWAGRAGSVAGWTAGGWRFLPARDGMAVWNRATGRPAARVDGTWEDGVLRGRALMIDGQQVVGARRVAVPAPSGGTVIDVEARAAIQQILAALTAHGLLGA</sequence>
<organism evidence="1 2">
    <name type="scientific">Sphingomonas corticis</name>
    <dbReference type="NCBI Taxonomy" id="2722791"/>
    <lineage>
        <taxon>Bacteria</taxon>
        <taxon>Pseudomonadati</taxon>
        <taxon>Pseudomonadota</taxon>
        <taxon>Alphaproteobacteria</taxon>
        <taxon>Sphingomonadales</taxon>
        <taxon>Sphingomonadaceae</taxon>
        <taxon>Sphingomonas</taxon>
    </lineage>
</organism>
<dbReference type="EMBL" id="JAAVJH010000002">
    <property type="protein sequence ID" value="NJR77867.1"/>
    <property type="molecule type" value="Genomic_DNA"/>
</dbReference>
<keyword evidence="2" id="KW-1185">Reference proteome</keyword>
<comment type="caution">
    <text evidence="1">The sequence shown here is derived from an EMBL/GenBank/DDBJ whole genome shotgun (WGS) entry which is preliminary data.</text>
</comment>